<dbReference type="InterPro" id="IPR010488">
    <property type="entry name" value="Zeta_toxin_domain"/>
</dbReference>
<name>A0A0U1QT64_YERP3</name>
<dbReference type="Gene3D" id="3.40.50.300">
    <property type="entry name" value="P-loop containing nucleotide triphosphate hydrolases"/>
    <property type="match status" value="1"/>
</dbReference>
<dbReference type="HOGENOM" id="CLU_933660_0_0_6"/>
<dbReference type="KEGG" id="ypi:YpsIP31758_A0045"/>
<dbReference type="GO" id="GO:0005524">
    <property type="term" value="F:ATP binding"/>
    <property type="evidence" value="ECO:0007669"/>
    <property type="project" value="UniProtKB-KW"/>
</dbReference>
<reference evidence="4 5" key="1">
    <citation type="journal article" date="2007" name="PLoS Genet.">
        <title>The complete genome sequence of Yersinia pseudotuberculosis IP31758, the causative agent of Far East scarlet-like fever.</title>
        <authorList>
            <person name="Eppinger M."/>
            <person name="Rosovitz M.J."/>
            <person name="Fricke W.F."/>
            <person name="Rasko D.A."/>
            <person name="Kokorina G."/>
            <person name="Fayolle C."/>
            <person name="Lindler L.E."/>
            <person name="Carniel E."/>
            <person name="Ravel J."/>
        </authorList>
    </citation>
    <scope>NUCLEOTIDE SEQUENCE [LARGE SCALE GENOMIC DNA]</scope>
    <source>
        <strain evidence="4 5">IP 31758</strain>
        <plasmid evidence="5">Plasmid plasmid_59kb</plasmid>
    </source>
</reference>
<keyword evidence="4" id="KW-0614">Plasmid</keyword>
<protein>
    <recommendedName>
        <fullName evidence="3">AAA+ ATPase domain-containing protein</fullName>
    </recommendedName>
</protein>
<evidence type="ECO:0000313" key="4">
    <source>
        <dbReference type="EMBL" id="ABS45573.1"/>
    </source>
</evidence>
<proteinExistence type="predicted"/>
<sequence>MSEDSNLPGLRMVVLAGPNGSGKSTVTDGLRLSQKFPPLYINADDISKNELGHIPDANSRNMAAAKLAEERRKTALKNGEAFAFETVMSTPGKIALFDEARSLGFSVDLIFVTTNDPMINFVRVENRVQLGGHAVPEEKIFERYARAMQLLPSAIEKADTAEVYDNSENGILPQLIAAKKDSIIEYSEPISDWVKECLISICNERCSSRERLITELKVLDPDAEILDANIGNNKCYSGLIVGITDFHVMQRLNTNPKQYLLHDKALCAPRTYEVKKSSVISYAFGADGKHKLLSPKKSHGKSL</sequence>
<dbReference type="InterPro" id="IPR003593">
    <property type="entry name" value="AAA+_ATPase"/>
</dbReference>
<dbReference type="InterPro" id="IPR027417">
    <property type="entry name" value="P-loop_NTPase"/>
</dbReference>
<dbReference type="SUPFAM" id="SSF52540">
    <property type="entry name" value="P-loop containing nucleoside triphosphate hydrolases"/>
    <property type="match status" value="1"/>
</dbReference>
<dbReference type="RefSeq" id="WP_011988417.1">
    <property type="nucleotide sequence ID" value="NC_009704.1"/>
</dbReference>
<evidence type="ECO:0000259" key="3">
    <source>
        <dbReference type="SMART" id="SM00382"/>
    </source>
</evidence>
<geneLocation type="plasmid" evidence="5">
    <name>plasmid_59kb</name>
</geneLocation>
<dbReference type="PANTHER" id="PTHR39206">
    <property type="entry name" value="SLL8004 PROTEIN"/>
    <property type="match status" value="1"/>
</dbReference>
<evidence type="ECO:0000256" key="1">
    <source>
        <dbReference type="ARBA" id="ARBA00022741"/>
    </source>
</evidence>
<evidence type="ECO:0000256" key="2">
    <source>
        <dbReference type="ARBA" id="ARBA00022840"/>
    </source>
</evidence>
<evidence type="ECO:0000313" key="5">
    <source>
        <dbReference type="Proteomes" id="UP000002412"/>
    </source>
</evidence>
<dbReference type="SMART" id="SM00382">
    <property type="entry name" value="AAA"/>
    <property type="match status" value="1"/>
</dbReference>
<dbReference type="PANTHER" id="PTHR39206:SF1">
    <property type="entry name" value="SLL8004 PROTEIN"/>
    <property type="match status" value="1"/>
</dbReference>
<dbReference type="Pfam" id="PF06414">
    <property type="entry name" value="Zeta_toxin"/>
    <property type="match status" value="1"/>
</dbReference>
<dbReference type="AlphaFoldDB" id="A0A0U1QT64"/>
<dbReference type="GO" id="GO:0016301">
    <property type="term" value="F:kinase activity"/>
    <property type="evidence" value="ECO:0007669"/>
    <property type="project" value="InterPro"/>
</dbReference>
<accession>A0A0U1QT64</accession>
<feature type="domain" description="AAA+ ATPase" evidence="3">
    <location>
        <begin position="9"/>
        <end position="134"/>
    </location>
</feature>
<organism evidence="4 5">
    <name type="scientific">Yersinia pseudotuberculosis serotype O:1b (strain IP 31758)</name>
    <dbReference type="NCBI Taxonomy" id="349747"/>
    <lineage>
        <taxon>Bacteria</taxon>
        <taxon>Pseudomonadati</taxon>
        <taxon>Pseudomonadota</taxon>
        <taxon>Gammaproteobacteria</taxon>
        <taxon>Enterobacterales</taxon>
        <taxon>Yersiniaceae</taxon>
        <taxon>Yersinia</taxon>
    </lineage>
</organism>
<dbReference type="Proteomes" id="UP000002412">
    <property type="component" value="Plasmid p_59kb"/>
</dbReference>
<gene>
    <name evidence="4" type="ordered locus">YpsIP31758_A0045</name>
</gene>
<dbReference type="EMBL" id="CP000718">
    <property type="protein sequence ID" value="ABS45573.1"/>
    <property type="molecule type" value="Genomic_DNA"/>
</dbReference>
<keyword evidence="1" id="KW-0547">Nucleotide-binding</keyword>
<keyword evidence="2" id="KW-0067">ATP-binding</keyword>